<dbReference type="Gene3D" id="2.70.40.10">
    <property type="match status" value="1"/>
</dbReference>
<dbReference type="GO" id="GO:0006226">
    <property type="term" value="P:dUMP biosynthetic process"/>
    <property type="evidence" value="ECO:0007669"/>
    <property type="project" value="InterPro"/>
</dbReference>
<name>A0A1M5QFG6_9FIRM</name>
<dbReference type="OrthoDB" id="9809956at2"/>
<evidence type="ECO:0000256" key="2">
    <source>
        <dbReference type="ARBA" id="ARBA00012379"/>
    </source>
</evidence>
<evidence type="ECO:0000256" key="1">
    <source>
        <dbReference type="ARBA" id="ARBA00006581"/>
    </source>
</evidence>
<evidence type="ECO:0000256" key="5">
    <source>
        <dbReference type="ARBA" id="ARBA00047686"/>
    </source>
</evidence>
<organism evidence="7 8">
    <name type="scientific">Desulfosporosinus lacus DSM 15449</name>
    <dbReference type="NCBI Taxonomy" id="1121420"/>
    <lineage>
        <taxon>Bacteria</taxon>
        <taxon>Bacillati</taxon>
        <taxon>Bacillota</taxon>
        <taxon>Clostridia</taxon>
        <taxon>Eubacteriales</taxon>
        <taxon>Desulfitobacteriaceae</taxon>
        <taxon>Desulfosporosinus</taxon>
    </lineage>
</organism>
<dbReference type="GO" id="GO:0004170">
    <property type="term" value="F:dUTP diphosphatase activity"/>
    <property type="evidence" value="ECO:0007669"/>
    <property type="project" value="UniProtKB-EC"/>
</dbReference>
<evidence type="ECO:0000259" key="6">
    <source>
        <dbReference type="Pfam" id="PF00692"/>
    </source>
</evidence>
<sequence length="143" mass="15784">MLEIDLPIKLPDSSLGFPFNKRPGQDAGYDLLSLTDKILWPFQKIKIPVNIQAIIPRGYFGRVTGRSGLSSQGIFIIPGTVDSGYTGIWQAITINLSFWPKRVKAGDRIAQMIMIPFAKVNFIPVDELPSTDRGDKGFMSSGV</sequence>
<evidence type="ECO:0000313" key="7">
    <source>
        <dbReference type="EMBL" id="SHH12586.1"/>
    </source>
</evidence>
<dbReference type="GO" id="GO:0046081">
    <property type="term" value="P:dUTP catabolic process"/>
    <property type="evidence" value="ECO:0007669"/>
    <property type="project" value="InterPro"/>
</dbReference>
<dbReference type="Proteomes" id="UP000183954">
    <property type="component" value="Unassembled WGS sequence"/>
</dbReference>
<accession>A0A1M5QFG6</accession>
<dbReference type="RefSeq" id="WP_073027216.1">
    <property type="nucleotide sequence ID" value="NZ_FQXJ01000003.1"/>
</dbReference>
<gene>
    <name evidence="7" type="ORF">SAMN02746098_00236</name>
</gene>
<evidence type="ECO:0000313" key="8">
    <source>
        <dbReference type="Proteomes" id="UP000183954"/>
    </source>
</evidence>
<comment type="catalytic activity">
    <reaction evidence="5">
        <text>dUTP + H2O = dUMP + diphosphate + H(+)</text>
        <dbReference type="Rhea" id="RHEA:10248"/>
        <dbReference type="ChEBI" id="CHEBI:15377"/>
        <dbReference type="ChEBI" id="CHEBI:15378"/>
        <dbReference type="ChEBI" id="CHEBI:33019"/>
        <dbReference type="ChEBI" id="CHEBI:61555"/>
        <dbReference type="ChEBI" id="CHEBI:246422"/>
        <dbReference type="EC" id="3.6.1.23"/>
    </reaction>
</comment>
<dbReference type="InterPro" id="IPR008181">
    <property type="entry name" value="dUTPase"/>
</dbReference>
<evidence type="ECO:0000256" key="4">
    <source>
        <dbReference type="ARBA" id="ARBA00023080"/>
    </source>
</evidence>
<reference evidence="8" key="1">
    <citation type="submission" date="2016-11" db="EMBL/GenBank/DDBJ databases">
        <authorList>
            <person name="Varghese N."/>
            <person name="Submissions S."/>
        </authorList>
    </citation>
    <scope>NUCLEOTIDE SEQUENCE [LARGE SCALE GENOMIC DNA]</scope>
    <source>
        <strain evidence="8">DSM 15449</strain>
    </source>
</reference>
<dbReference type="EMBL" id="FQXJ01000003">
    <property type="protein sequence ID" value="SHH12586.1"/>
    <property type="molecule type" value="Genomic_DNA"/>
</dbReference>
<protein>
    <recommendedName>
        <fullName evidence="2">dUTP diphosphatase</fullName>
        <ecNumber evidence="2">3.6.1.23</ecNumber>
    </recommendedName>
</protein>
<dbReference type="InterPro" id="IPR029054">
    <property type="entry name" value="dUTPase-like"/>
</dbReference>
<keyword evidence="4" id="KW-0546">Nucleotide metabolism</keyword>
<keyword evidence="3" id="KW-0378">Hydrolase</keyword>
<dbReference type="SUPFAM" id="SSF51283">
    <property type="entry name" value="dUTPase-like"/>
    <property type="match status" value="1"/>
</dbReference>
<dbReference type="GO" id="GO:0000287">
    <property type="term" value="F:magnesium ion binding"/>
    <property type="evidence" value="ECO:0007669"/>
    <property type="project" value="InterPro"/>
</dbReference>
<dbReference type="InterPro" id="IPR036157">
    <property type="entry name" value="dUTPase-like_sf"/>
</dbReference>
<dbReference type="CDD" id="cd07557">
    <property type="entry name" value="trimeric_dUTPase"/>
    <property type="match status" value="1"/>
</dbReference>
<dbReference type="EC" id="3.6.1.23" evidence="2"/>
<dbReference type="AlphaFoldDB" id="A0A1M5QFG6"/>
<dbReference type="STRING" id="1121420.SAMN02746098_00236"/>
<dbReference type="PANTHER" id="PTHR11241:SF0">
    <property type="entry name" value="DEOXYURIDINE 5'-TRIPHOSPHATE NUCLEOTIDOHYDROLASE"/>
    <property type="match status" value="1"/>
</dbReference>
<dbReference type="PANTHER" id="PTHR11241">
    <property type="entry name" value="DEOXYURIDINE 5'-TRIPHOSPHATE NUCLEOTIDOHYDROLASE"/>
    <property type="match status" value="1"/>
</dbReference>
<evidence type="ECO:0000256" key="3">
    <source>
        <dbReference type="ARBA" id="ARBA00022801"/>
    </source>
</evidence>
<dbReference type="InterPro" id="IPR033704">
    <property type="entry name" value="dUTPase_trimeric"/>
</dbReference>
<keyword evidence="8" id="KW-1185">Reference proteome</keyword>
<comment type="similarity">
    <text evidence="1">Belongs to the dUTPase family.</text>
</comment>
<proteinExistence type="inferred from homology"/>
<dbReference type="Pfam" id="PF00692">
    <property type="entry name" value="dUTPase"/>
    <property type="match status" value="1"/>
</dbReference>
<feature type="domain" description="dUTPase-like" evidence="6">
    <location>
        <begin position="20"/>
        <end position="142"/>
    </location>
</feature>